<evidence type="ECO:0000313" key="2">
    <source>
        <dbReference type="Proteomes" id="UP001569151"/>
    </source>
</evidence>
<dbReference type="EMBL" id="JBGOOS010000027">
    <property type="protein sequence ID" value="MEZ8210448.1"/>
    <property type="molecule type" value="Genomic_DNA"/>
</dbReference>
<reference evidence="1 2" key="1">
    <citation type="submission" date="2024-06" db="EMBL/GenBank/DDBJ databases">
        <authorList>
            <person name="Steensen K."/>
            <person name="Seneca J."/>
            <person name="Bartlau N."/>
            <person name="Yu A.X."/>
            <person name="Polz M.F."/>
        </authorList>
    </citation>
    <scope>NUCLEOTIDE SEQUENCE [LARGE SCALE GENOMIC DNA]</scope>
    <source>
        <strain evidence="1 2">1F146</strain>
    </source>
</reference>
<dbReference type="Proteomes" id="UP001569151">
    <property type="component" value="Unassembled WGS sequence"/>
</dbReference>
<evidence type="ECO:0008006" key="3">
    <source>
        <dbReference type="Google" id="ProtNLM"/>
    </source>
</evidence>
<dbReference type="RefSeq" id="WP_371719658.1">
    <property type="nucleotide sequence ID" value="NZ_JBGOOF010000027.1"/>
</dbReference>
<organism evidence="1 2">
    <name type="scientific">Vibrio bivalvicida</name>
    <dbReference type="NCBI Taxonomy" id="1276888"/>
    <lineage>
        <taxon>Bacteria</taxon>
        <taxon>Pseudomonadati</taxon>
        <taxon>Pseudomonadota</taxon>
        <taxon>Gammaproteobacteria</taxon>
        <taxon>Vibrionales</taxon>
        <taxon>Vibrionaceae</taxon>
        <taxon>Vibrio</taxon>
        <taxon>Vibrio oreintalis group</taxon>
    </lineage>
</organism>
<protein>
    <recommendedName>
        <fullName evidence="3">Phage tail protein</fullName>
    </recommendedName>
</protein>
<name>A0ABV4MLJ4_9VIBR</name>
<keyword evidence="2" id="KW-1185">Reference proteome</keyword>
<proteinExistence type="predicted"/>
<accession>A0ABV4MLJ4</accession>
<dbReference type="SUPFAM" id="SSF88874">
    <property type="entry name" value="Receptor-binding domain of short tail fibre protein gp12"/>
    <property type="match status" value="1"/>
</dbReference>
<evidence type="ECO:0000313" key="1">
    <source>
        <dbReference type="EMBL" id="MEZ8210448.1"/>
    </source>
</evidence>
<comment type="caution">
    <text evidence="1">The sequence shown here is derived from an EMBL/GenBank/DDBJ whole genome shotgun (WGS) entry which is preliminary data.</text>
</comment>
<sequence>MHPLNNGSQVENVPTLKPRVGIPGYFSESNDNGAPSYPGQDWFNAVIREFQNALAASGVAFDPNNFDHLQKLLNGAGKNLAESLVGMTSAFHTDQTIPGWVDARGGYISRFGDSLLWNHAQASGLVVSQALKDADPIFYAMHFGDGDGTTNFTLPNHHLGHFIRGYPAGTSLGLIQSDAIRNITGKFEIRKYGPGNSFVVNASDAMSIGVNSGSSDLAHPSSTASSVTTDEVLLDASNIVPTANENRPHTANVSFKIFRGWF</sequence>
<gene>
    <name evidence="1" type="ORF">ACED39_16860</name>
</gene>